<dbReference type="SUPFAM" id="SSF54593">
    <property type="entry name" value="Glyoxalase/Bleomycin resistance protein/Dihydroxybiphenyl dioxygenase"/>
    <property type="match status" value="1"/>
</dbReference>
<protein>
    <submittedName>
        <fullName evidence="2">VOC family protein</fullName>
    </submittedName>
</protein>
<dbReference type="AlphaFoldDB" id="A0A4U7N551"/>
<dbReference type="CDD" id="cd06587">
    <property type="entry name" value="VOC"/>
    <property type="match status" value="1"/>
</dbReference>
<evidence type="ECO:0000313" key="2">
    <source>
        <dbReference type="EMBL" id="TKZ20693.1"/>
    </source>
</evidence>
<dbReference type="OrthoDB" id="7355345at2"/>
<sequence>MHLEHVNVTVPDPKASAAILCDLFGWHIRWQGEAKDQGFTVHVGDADSYLALYAPTKPLEPLGNTYVRVGGLNHIGVVVPSLANAEANVKAAGYTPHNHANYEPGERFYFDGPDGIEFEVIAYD</sequence>
<reference evidence="2 3" key="1">
    <citation type="submission" date="2019-04" db="EMBL/GenBank/DDBJ databases">
        <title>Genome sequence of Pelagicola litoralis CL-ES2.</title>
        <authorList>
            <person name="Cao J."/>
        </authorList>
    </citation>
    <scope>NUCLEOTIDE SEQUENCE [LARGE SCALE GENOMIC DNA]</scope>
    <source>
        <strain evidence="2 3">CL-ES2</strain>
    </source>
</reference>
<evidence type="ECO:0000313" key="3">
    <source>
        <dbReference type="Proteomes" id="UP000306575"/>
    </source>
</evidence>
<dbReference type="Proteomes" id="UP000306575">
    <property type="component" value="Unassembled WGS sequence"/>
</dbReference>
<organism evidence="2 3">
    <name type="scientific">Shimia litoralis</name>
    <dbReference type="NCBI Taxonomy" id="420403"/>
    <lineage>
        <taxon>Bacteria</taxon>
        <taxon>Pseudomonadati</taxon>
        <taxon>Pseudomonadota</taxon>
        <taxon>Alphaproteobacteria</taxon>
        <taxon>Rhodobacterales</taxon>
        <taxon>Roseobacteraceae</taxon>
    </lineage>
</organism>
<dbReference type="InterPro" id="IPR004360">
    <property type="entry name" value="Glyas_Fos-R_dOase_dom"/>
</dbReference>
<dbReference type="EMBL" id="SULI01000009">
    <property type="protein sequence ID" value="TKZ20693.1"/>
    <property type="molecule type" value="Genomic_DNA"/>
</dbReference>
<dbReference type="Pfam" id="PF00903">
    <property type="entry name" value="Glyoxalase"/>
    <property type="match status" value="1"/>
</dbReference>
<accession>A0A4U7N551</accession>
<evidence type="ECO:0000259" key="1">
    <source>
        <dbReference type="PROSITE" id="PS51819"/>
    </source>
</evidence>
<dbReference type="PROSITE" id="PS51819">
    <property type="entry name" value="VOC"/>
    <property type="match status" value="1"/>
</dbReference>
<gene>
    <name evidence="2" type="ORF">FAP39_09145</name>
</gene>
<name>A0A4U7N551_9RHOB</name>
<comment type="caution">
    <text evidence="2">The sequence shown here is derived from an EMBL/GenBank/DDBJ whole genome shotgun (WGS) entry which is preliminary data.</text>
</comment>
<dbReference type="Gene3D" id="3.10.180.10">
    <property type="entry name" value="2,3-Dihydroxybiphenyl 1,2-Dioxygenase, domain 1"/>
    <property type="match status" value="1"/>
</dbReference>
<feature type="domain" description="VOC" evidence="1">
    <location>
        <begin position="2"/>
        <end position="123"/>
    </location>
</feature>
<keyword evidence="3" id="KW-1185">Reference proteome</keyword>
<dbReference type="InterPro" id="IPR037523">
    <property type="entry name" value="VOC_core"/>
</dbReference>
<dbReference type="RefSeq" id="WP_138016099.1">
    <property type="nucleotide sequence ID" value="NZ_SULI01000009.1"/>
</dbReference>
<dbReference type="InterPro" id="IPR029068">
    <property type="entry name" value="Glyas_Bleomycin-R_OHBP_Dase"/>
</dbReference>
<proteinExistence type="predicted"/>